<dbReference type="Pfam" id="PF02518">
    <property type="entry name" value="HATPase_c"/>
    <property type="match status" value="1"/>
</dbReference>
<dbReference type="FunFam" id="1.10.287.130:FF:000001">
    <property type="entry name" value="Two-component sensor histidine kinase"/>
    <property type="match status" value="1"/>
</dbReference>
<accession>A0A841JC06</accession>
<keyword evidence="5" id="KW-1003">Cell membrane</keyword>
<keyword evidence="6" id="KW-0597">Phosphoprotein</keyword>
<dbReference type="Pfam" id="PF00512">
    <property type="entry name" value="HisKA"/>
    <property type="match status" value="1"/>
</dbReference>
<dbReference type="PROSITE" id="PS50112">
    <property type="entry name" value="PAS"/>
    <property type="match status" value="1"/>
</dbReference>
<keyword evidence="9" id="KW-0418">Kinase</keyword>
<feature type="domain" description="PAS" evidence="15">
    <location>
        <begin position="150"/>
        <end position="220"/>
    </location>
</feature>
<evidence type="ECO:0000256" key="12">
    <source>
        <dbReference type="ARBA" id="ARBA00023136"/>
    </source>
</evidence>
<evidence type="ECO:0000259" key="14">
    <source>
        <dbReference type="PROSITE" id="PS50109"/>
    </source>
</evidence>
<dbReference type="GO" id="GO:0005524">
    <property type="term" value="F:ATP binding"/>
    <property type="evidence" value="ECO:0007669"/>
    <property type="project" value="UniProtKB-KW"/>
</dbReference>
<dbReference type="InterPro" id="IPR013655">
    <property type="entry name" value="PAS_fold_3"/>
</dbReference>
<evidence type="ECO:0000256" key="1">
    <source>
        <dbReference type="ARBA" id="ARBA00000085"/>
    </source>
</evidence>
<dbReference type="SMART" id="SM00091">
    <property type="entry name" value="PAS"/>
    <property type="match status" value="2"/>
</dbReference>
<dbReference type="GO" id="GO:0006355">
    <property type="term" value="P:regulation of DNA-templated transcription"/>
    <property type="evidence" value="ECO:0007669"/>
    <property type="project" value="InterPro"/>
</dbReference>
<organism evidence="17 18">
    <name type="scientific">Mucilaginibacter lappiensis</name>
    <dbReference type="NCBI Taxonomy" id="354630"/>
    <lineage>
        <taxon>Bacteria</taxon>
        <taxon>Pseudomonadati</taxon>
        <taxon>Bacteroidota</taxon>
        <taxon>Sphingobacteriia</taxon>
        <taxon>Sphingobacteriales</taxon>
        <taxon>Sphingobacteriaceae</taxon>
        <taxon>Mucilaginibacter</taxon>
    </lineage>
</organism>
<comment type="subcellular location">
    <subcellularLocation>
        <location evidence="2">Cell membrane</location>
    </subcellularLocation>
    <subcellularLocation>
        <location evidence="3">Membrane raft</location>
        <topology evidence="3">Multi-pass membrane protein</topology>
    </subcellularLocation>
</comment>
<dbReference type="InterPro" id="IPR029016">
    <property type="entry name" value="GAF-like_dom_sf"/>
</dbReference>
<dbReference type="Pfam" id="PF00989">
    <property type="entry name" value="PAS"/>
    <property type="match status" value="1"/>
</dbReference>
<dbReference type="AlphaFoldDB" id="A0A841JC06"/>
<evidence type="ECO:0000256" key="3">
    <source>
        <dbReference type="ARBA" id="ARBA00004314"/>
    </source>
</evidence>
<dbReference type="InterPro" id="IPR000700">
    <property type="entry name" value="PAS-assoc_C"/>
</dbReference>
<dbReference type="InterPro" id="IPR036890">
    <property type="entry name" value="HATPase_C_sf"/>
</dbReference>
<evidence type="ECO:0000259" key="16">
    <source>
        <dbReference type="PROSITE" id="PS50113"/>
    </source>
</evidence>
<dbReference type="EMBL" id="JACHCA010000006">
    <property type="protein sequence ID" value="MBB6128653.1"/>
    <property type="molecule type" value="Genomic_DNA"/>
</dbReference>
<evidence type="ECO:0000256" key="10">
    <source>
        <dbReference type="ARBA" id="ARBA00022840"/>
    </source>
</evidence>
<dbReference type="InterPro" id="IPR052162">
    <property type="entry name" value="Sensor_kinase/Photoreceptor"/>
</dbReference>
<dbReference type="SUPFAM" id="SSF55874">
    <property type="entry name" value="ATPase domain of HSP90 chaperone/DNA topoisomerase II/histidine kinase"/>
    <property type="match status" value="1"/>
</dbReference>
<gene>
    <name evidence="17" type="ORF">HDF22_002774</name>
</gene>
<dbReference type="PRINTS" id="PR00344">
    <property type="entry name" value="BCTRLSENSOR"/>
</dbReference>
<dbReference type="Gene3D" id="3.30.450.40">
    <property type="match status" value="1"/>
</dbReference>
<feature type="domain" description="Histidine kinase" evidence="14">
    <location>
        <begin position="462"/>
        <end position="676"/>
    </location>
</feature>
<proteinExistence type="predicted"/>
<dbReference type="GO" id="GO:0045121">
    <property type="term" value="C:membrane raft"/>
    <property type="evidence" value="ECO:0007669"/>
    <property type="project" value="UniProtKB-SubCell"/>
</dbReference>
<evidence type="ECO:0000256" key="4">
    <source>
        <dbReference type="ARBA" id="ARBA00012438"/>
    </source>
</evidence>
<comment type="caution">
    <text evidence="17">The sequence shown here is derived from an EMBL/GenBank/DDBJ whole genome shotgun (WGS) entry which is preliminary data.</text>
</comment>
<dbReference type="SUPFAM" id="SSF55785">
    <property type="entry name" value="PYP-like sensor domain (PAS domain)"/>
    <property type="match status" value="2"/>
</dbReference>
<evidence type="ECO:0000256" key="2">
    <source>
        <dbReference type="ARBA" id="ARBA00004236"/>
    </source>
</evidence>
<dbReference type="Gene3D" id="3.30.450.20">
    <property type="entry name" value="PAS domain"/>
    <property type="match status" value="2"/>
</dbReference>
<dbReference type="InterPro" id="IPR003661">
    <property type="entry name" value="HisK_dim/P_dom"/>
</dbReference>
<evidence type="ECO:0000313" key="18">
    <source>
        <dbReference type="Proteomes" id="UP000548326"/>
    </source>
</evidence>
<dbReference type="InterPro" id="IPR003594">
    <property type="entry name" value="HATPase_dom"/>
</dbReference>
<dbReference type="Gene3D" id="3.30.565.10">
    <property type="entry name" value="Histidine kinase-like ATPase, C-terminal domain"/>
    <property type="match status" value="1"/>
</dbReference>
<dbReference type="InterPro" id="IPR035965">
    <property type="entry name" value="PAS-like_dom_sf"/>
</dbReference>
<keyword evidence="7" id="KW-0808">Transferase</keyword>
<dbReference type="InterPro" id="IPR013767">
    <property type="entry name" value="PAS_fold"/>
</dbReference>
<dbReference type="CDD" id="cd00130">
    <property type="entry name" value="PAS"/>
    <property type="match status" value="1"/>
</dbReference>
<evidence type="ECO:0000256" key="9">
    <source>
        <dbReference type="ARBA" id="ARBA00022777"/>
    </source>
</evidence>
<keyword evidence="11" id="KW-0902">Two-component regulatory system</keyword>
<name>A0A841JC06_9SPHI</name>
<evidence type="ECO:0000256" key="13">
    <source>
        <dbReference type="SAM" id="Coils"/>
    </source>
</evidence>
<keyword evidence="8" id="KW-0547">Nucleotide-binding</keyword>
<keyword evidence="10" id="KW-0067">ATP-binding</keyword>
<dbReference type="PANTHER" id="PTHR43304">
    <property type="entry name" value="PHYTOCHROME-LIKE PROTEIN CPH1"/>
    <property type="match status" value="1"/>
</dbReference>
<dbReference type="GO" id="GO:0000155">
    <property type="term" value="F:phosphorelay sensor kinase activity"/>
    <property type="evidence" value="ECO:0007669"/>
    <property type="project" value="InterPro"/>
</dbReference>
<evidence type="ECO:0000313" key="17">
    <source>
        <dbReference type="EMBL" id="MBB6128653.1"/>
    </source>
</evidence>
<dbReference type="FunFam" id="3.30.565.10:FF:000023">
    <property type="entry name" value="PAS domain-containing sensor histidine kinase"/>
    <property type="match status" value="1"/>
</dbReference>
<evidence type="ECO:0000256" key="8">
    <source>
        <dbReference type="ARBA" id="ARBA00022741"/>
    </source>
</evidence>
<dbReference type="PANTHER" id="PTHR43304:SF1">
    <property type="entry name" value="PAC DOMAIN-CONTAINING PROTEIN"/>
    <property type="match status" value="1"/>
</dbReference>
<dbReference type="Pfam" id="PF08447">
    <property type="entry name" value="PAS_3"/>
    <property type="match status" value="1"/>
</dbReference>
<dbReference type="SMART" id="SM00387">
    <property type="entry name" value="HATPase_c"/>
    <property type="match status" value="1"/>
</dbReference>
<dbReference type="Pfam" id="PF13185">
    <property type="entry name" value="GAF_2"/>
    <property type="match status" value="1"/>
</dbReference>
<comment type="catalytic activity">
    <reaction evidence="1">
        <text>ATP + protein L-histidine = ADP + protein N-phospho-L-histidine.</text>
        <dbReference type="EC" id="2.7.13.3"/>
    </reaction>
</comment>
<dbReference type="RefSeq" id="WP_183588053.1">
    <property type="nucleotide sequence ID" value="NZ_JACHCA010000006.1"/>
</dbReference>
<dbReference type="EC" id="2.7.13.3" evidence="4"/>
<dbReference type="SMART" id="SM00388">
    <property type="entry name" value="HisKA"/>
    <property type="match status" value="1"/>
</dbReference>
<dbReference type="InterPro" id="IPR003018">
    <property type="entry name" value="GAF"/>
</dbReference>
<evidence type="ECO:0000256" key="5">
    <source>
        <dbReference type="ARBA" id="ARBA00022475"/>
    </source>
</evidence>
<keyword evidence="13" id="KW-0175">Coiled coil</keyword>
<feature type="domain" description="PAC" evidence="16">
    <location>
        <begin position="100"/>
        <end position="153"/>
    </location>
</feature>
<feature type="coiled-coil region" evidence="13">
    <location>
        <begin position="4"/>
        <end position="31"/>
    </location>
</feature>
<dbReference type="SUPFAM" id="SSF55781">
    <property type="entry name" value="GAF domain-like"/>
    <property type="match status" value="1"/>
</dbReference>
<dbReference type="Proteomes" id="UP000548326">
    <property type="component" value="Unassembled WGS sequence"/>
</dbReference>
<dbReference type="NCBIfam" id="TIGR00229">
    <property type="entry name" value="sensory_box"/>
    <property type="match status" value="1"/>
</dbReference>
<dbReference type="InterPro" id="IPR004358">
    <property type="entry name" value="Sig_transdc_His_kin-like_C"/>
</dbReference>
<dbReference type="GO" id="GO:0005886">
    <property type="term" value="C:plasma membrane"/>
    <property type="evidence" value="ECO:0007669"/>
    <property type="project" value="UniProtKB-SubCell"/>
</dbReference>
<dbReference type="InterPro" id="IPR000014">
    <property type="entry name" value="PAS"/>
</dbReference>
<dbReference type="SMART" id="SM00065">
    <property type="entry name" value="GAF"/>
    <property type="match status" value="1"/>
</dbReference>
<evidence type="ECO:0000256" key="6">
    <source>
        <dbReference type="ARBA" id="ARBA00022553"/>
    </source>
</evidence>
<evidence type="ECO:0000256" key="11">
    <source>
        <dbReference type="ARBA" id="ARBA00023012"/>
    </source>
</evidence>
<sequence length="676" mass="76542">MENLTDLQQLLAQYKQREAELERSEARLRMAIASANLGTWDYKPLTGELTWSDECKHLYGMAPEAEINFELFTEHIYPADRDVLELAMKRAMDPLGDHIYDITYRIIRFDSPEVRWLRAQGKVYFNKLQEPERFIGTIVDQTQAKLAEEKSAKLAAIVESSDDAIIGKNLDGVITSWNPAAERLLGYTEKDVIAKHITMLIPEDRLEEEDLILERIRSNKKVEHYVTFRVTKAGLEIPVSISVSPIRDVNGVVIGAAKIIRNNAHQKETEARLLRYAENLEVLNALGKVISERMDVSDILQKVTDATTRLIGAAFGAFFYNNVTEAGESYMLFALSGAPREAFERFGIPKNTDLFHPTFTGERIVRADDITKDPRYGQNSPFFGMPEGHLQVVSYLAVPVISKSGLVIGGLFYGHPEPAKFTREHEQLVSGVATQAAIALDNTKLYEEIRKLNDKKEEFIGLASHELKTPVTSLSGYLQILNRSLPDTDRNKPFLQKALLQVKKLSELISDLLDVSKIETGQLPLSFSNFNITQIVQETIELIQYSTKTHQIVLQQPEQEIIISADKQRIEQVIVNLLSNAIKYSPYEKLVNVAISVVHNEVRVAVQDYGMGILKEHQERIFSRFYRVEELASHISGLGIGLYISKEIITRHHGKLWLDSEPEKGSTFFFEIPLNT</sequence>
<dbReference type="Gene3D" id="2.10.70.100">
    <property type="match status" value="1"/>
</dbReference>
<dbReference type="CDD" id="cd00082">
    <property type="entry name" value="HisKA"/>
    <property type="match status" value="1"/>
</dbReference>
<dbReference type="Gene3D" id="1.10.287.130">
    <property type="match status" value="1"/>
</dbReference>
<dbReference type="PROSITE" id="PS50113">
    <property type="entry name" value="PAC"/>
    <property type="match status" value="1"/>
</dbReference>
<keyword evidence="12" id="KW-0472">Membrane</keyword>
<evidence type="ECO:0000256" key="7">
    <source>
        <dbReference type="ARBA" id="ARBA00022679"/>
    </source>
</evidence>
<evidence type="ECO:0000259" key="15">
    <source>
        <dbReference type="PROSITE" id="PS50112"/>
    </source>
</evidence>
<reference evidence="17 18" key="1">
    <citation type="submission" date="2020-08" db="EMBL/GenBank/DDBJ databases">
        <title>Genomic Encyclopedia of Type Strains, Phase IV (KMG-V): Genome sequencing to study the core and pangenomes of soil and plant-associated prokaryotes.</title>
        <authorList>
            <person name="Whitman W."/>
        </authorList>
    </citation>
    <scope>NUCLEOTIDE SEQUENCE [LARGE SCALE GENOMIC DNA]</scope>
    <source>
        <strain evidence="17 18">MP601</strain>
    </source>
</reference>
<protein>
    <recommendedName>
        <fullName evidence="4">histidine kinase</fullName>
        <ecNumber evidence="4">2.7.13.3</ecNumber>
    </recommendedName>
</protein>
<dbReference type="InterPro" id="IPR005467">
    <property type="entry name" value="His_kinase_dom"/>
</dbReference>
<dbReference type="PROSITE" id="PS50109">
    <property type="entry name" value="HIS_KIN"/>
    <property type="match status" value="1"/>
</dbReference>